<keyword evidence="10" id="KW-0624">Polysaccharide degradation</keyword>
<gene>
    <name evidence="10" type="primary">xynD_3</name>
    <name evidence="10" type="ORF">BN961_01643</name>
</gene>
<dbReference type="InterPro" id="IPR050248">
    <property type="entry name" value="Polysacc_deacetylase_ArnD"/>
</dbReference>
<keyword evidence="10" id="KW-0119">Carbohydrate metabolism</keyword>
<evidence type="ECO:0000256" key="3">
    <source>
        <dbReference type="ARBA" id="ARBA00020071"/>
    </source>
</evidence>
<dbReference type="Proteomes" id="UP000035762">
    <property type="component" value="Unassembled WGS sequence"/>
</dbReference>
<keyword evidence="5 10" id="KW-0378">Hydrolase</keyword>
<evidence type="ECO:0000313" key="10">
    <source>
        <dbReference type="EMBL" id="CEG08229.1"/>
    </source>
</evidence>
<dbReference type="GO" id="GO:0016810">
    <property type="term" value="F:hydrolase activity, acting on carbon-nitrogen (but not peptide) bonds"/>
    <property type="evidence" value="ECO:0007669"/>
    <property type="project" value="InterPro"/>
</dbReference>
<dbReference type="GO" id="GO:0046872">
    <property type="term" value="F:metal ion binding"/>
    <property type="evidence" value="ECO:0007669"/>
    <property type="project" value="UniProtKB-KW"/>
</dbReference>
<evidence type="ECO:0000256" key="2">
    <source>
        <dbReference type="ARBA" id="ARBA00010973"/>
    </source>
</evidence>
<dbReference type="PANTHER" id="PTHR10587">
    <property type="entry name" value="GLYCOSYL TRANSFERASE-RELATED"/>
    <property type="match status" value="1"/>
</dbReference>
<evidence type="ECO:0000256" key="7">
    <source>
        <dbReference type="SAM" id="MobiDB-lite"/>
    </source>
</evidence>
<protein>
    <recommendedName>
        <fullName evidence="3">Chitooligosaccharide deacetylase</fullName>
    </recommendedName>
    <alternativeName>
        <fullName evidence="6">Nodulation protein B</fullName>
    </alternativeName>
</protein>
<keyword evidence="8" id="KW-0732">Signal</keyword>
<dbReference type="Pfam" id="PF01522">
    <property type="entry name" value="Polysacc_deac_1"/>
    <property type="match status" value="1"/>
</dbReference>
<dbReference type="RefSeq" id="WP_048756206.1">
    <property type="nucleotide sequence ID" value="NZ_CCAZ020000001.1"/>
</dbReference>
<dbReference type="InterPro" id="IPR002509">
    <property type="entry name" value="NODB_dom"/>
</dbReference>
<keyword evidence="10" id="KW-0858">Xylan degradation</keyword>
<feature type="signal peptide" evidence="8">
    <location>
        <begin position="1"/>
        <end position="24"/>
    </location>
</feature>
<evidence type="ECO:0000313" key="11">
    <source>
        <dbReference type="Proteomes" id="UP000035762"/>
    </source>
</evidence>
<dbReference type="OrthoDB" id="276604at2"/>
<feature type="compositionally biased region" description="Low complexity" evidence="7">
    <location>
        <begin position="31"/>
        <end position="41"/>
    </location>
</feature>
<comment type="similarity">
    <text evidence="2">Belongs to the polysaccharide deacetylase family.</text>
</comment>
<proteinExistence type="inferred from homology"/>
<evidence type="ECO:0000259" key="9">
    <source>
        <dbReference type="PROSITE" id="PS51677"/>
    </source>
</evidence>
<dbReference type="GO" id="GO:0016020">
    <property type="term" value="C:membrane"/>
    <property type="evidence" value="ECO:0007669"/>
    <property type="project" value="TreeGrafter"/>
</dbReference>
<dbReference type="GO" id="GO:0016798">
    <property type="term" value="F:hydrolase activity, acting on glycosyl bonds"/>
    <property type="evidence" value="ECO:0007669"/>
    <property type="project" value="UniProtKB-KW"/>
</dbReference>
<dbReference type="AlphaFoldDB" id="A0A090MRH5"/>
<evidence type="ECO:0000256" key="4">
    <source>
        <dbReference type="ARBA" id="ARBA00022723"/>
    </source>
</evidence>
<sequence>MRIKTAVIPLAAAISMLALGGASAQKAVPRQNAAAPAATPATPQPPPAVPAKPACANPNALGVSRVVAIDTTGGPGFGFEHFKQLDFLRDKEVVLTFDDGPWPVNTPAVIKALDDQCTKAIFFPIGKHATWHPEILKAVAANGHTIGSHTWSHANLNSKKLTDDQRKAEIEKGISAVKWALGEAPAPFIRFPALQHPPSMVAYMGERNIAIWSCDADSFDFKAHNPKKIIDTVMGKLDKLGKGIILMHDFQKHTAEALPELLKRLKDGGYKVVQVKAKTKLQSIAQYDEEVVKGLKQPVINSRPVSSVVETISE</sequence>
<reference evidence="10 11" key="1">
    <citation type="journal article" date="2014" name="Genome Announc.">
        <title>Genome Sequence of Afipia felis Strain 76713, Isolated in Hospital Water Using an Amoeba Co-Culture Procedure.</title>
        <authorList>
            <person name="Benamar S."/>
            <person name="La Scola B."/>
            <person name="Croce O."/>
        </authorList>
    </citation>
    <scope>NUCLEOTIDE SEQUENCE [LARGE SCALE GENOMIC DNA]</scope>
    <source>
        <strain evidence="10 11">76713</strain>
    </source>
</reference>
<dbReference type="CDD" id="cd10917">
    <property type="entry name" value="CE4_NodB_like_6s_7s"/>
    <property type="match status" value="1"/>
</dbReference>
<evidence type="ECO:0000256" key="8">
    <source>
        <dbReference type="SAM" id="SignalP"/>
    </source>
</evidence>
<keyword evidence="10" id="KW-0326">Glycosidase</keyword>
<organism evidence="10 11">
    <name type="scientific">Afipia felis</name>
    <name type="common">Cat scratch disease bacillus</name>
    <dbReference type="NCBI Taxonomy" id="1035"/>
    <lineage>
        <taxon>Bacteria</taxon>
        <taxon>Pseudomonadati</taxon>
        <taxon>Pseudomonadota</taxon>
        <taxon>Alphaproteobacteria</taxon>
        <taxon>Hyphomicrobiales</taxon>
        <taxon>Nitrobacteraceae</taxon>
        <taxon>Afipia</taxon>
    </lineage>
</organism>
<keyword evidence="4" id="KW-0479">Metal-binding</keyword>
<comment type="function">
    <text evidence="1">Is involved in generating a small heat-stable compound (Nod), an acylated oligomer of N-acetylglucosamine, that stimulates mitosis in various plant protoplasts.</text>
</comment>
<dbReference type="GO" id="GO:0045493">
    <property type="term" value="P:xylan catabolic process"/>
    <property type="evidence" value="ECO:0007669"/>
    <property type="project" value="UniProtKB-KW"/>
</dbReference>
<dbReference type="STRING" id="1035.BN961_01643"/>
<feature type="chain" id="PRO_5001860756" description="Chitooligosaccharide deacetylase" evidence="8">
    <location>
        <begin position="25"/>
        <end position="314"/>
    </location>
</feature>
<keyword evidence="11" id="KW-1185">Reference proteome</keyword>
<evidence type="ECO:0000256" key="5">
    <source>
        <dbReference type="ARBA" id="ARBA00022801"/>
    </source>
</evidence>
<dbReference type="Gene3D" id="3.20.20.370">
    <property type="entry name" value="Glycoside hydrolase/deacetylase"/>
    <property type="match status" value="1"/>
</dbReference>
<comment type="caution">
    <text evidence="10">The sequence shown here is derived from an EMBL/GenBank/DDBJ whole genome shotgun (WGS) entry which is preliminary data.</text>
</comment>
<accession>A0A090MRH5</accession>
<dbReference type="PROSITE" id="PS51677">
    <property type="entry name" value="NODB"/>
    <property type="match status" value="1"/>
</dbReference>
<feature type="domain" description="NodB homology" evidence="9">
    <location>
        <begin position="91"/>
        <end position="273"/>
    </location>
</feature>
<dbReference type="EMBL" id="CCAZ020000001">
    <property type="protein sequence ID" value="CEG08229.1"/>
    <property type="molecule type" value="Genomic_DNA"/>
</dbReference>
<dbReference type="InterPro" id="IPR011330">
    <property type="entry name" value="Glyco_hydro/deAcase_b/a-brl"/>
</dbReference>
<dbReference type="PANTHER" id="PTHR10587:SF133">
    <property type="entry name" value="CHITIN DEACETYLASE 1-RELATED"/>
    <property type="match status" value="1"/>
</dbReference>
<name>A0A090MRH5_AFIFE</name>
<dbReference type="SUPFAM" id="SSF88713">
    <property type="entry name" value="Glycoside hydrolase/deacetylase"/>
    <property type="match status" value="1"/>
</dbReference>
<evidence type="ECO:0000256" key="1">
    <source>
        <dbReference type="ARBA" id="ARBA00003236"/>
    </source>
</evidence>
<feature type="region of interest" description="Disordered" evidence="7">
    <location>
        <begin position="31"/>
        <end position="51"/>
    </location>
</feature>
<evidence type="ECO:0000256" key="6">
    <source>
        <dbReference type="ARBA" id="ARBA00032976"/>
    </source>
</evidence>